<feature type="region of interest" description="Disordered" evidence="1">
    <location>
        <begin position="31"/>
        <end position="138"/>
    </location>
</feature>
<feature type="compositionally biased region" description="Polar residues" evidence="1">
    <location>
        <begin position="41"/>
        <end position="57"/>
    </location>
</feature>
<protein>
    <submittedName>
        <fullName evidence="2">Os03g0599500 protein</fullName>
    </submittedName>
</protein>
<evidence type="ECO:0000313" key="2">
    <source>
        <dbReference type="EMBL" id="BAF12529.1"/>
    </source>
</evidence>
<name>A0A0P0W0K5_ORYSJ</name>
<dbReference type="EMBL" id="AP008209">
    <property type="protein sequence ID" value="BAF12529.1"/>
    <property type="molecule type" value="Genomic_DNA"/>
</dbReference>
<sequence>MPWASHRHELSLGHRRLSTNRSLPNVLLSCRHSQSRRSRNLTRNVSTTSHVTSSPNARSLPPRTHSFLRPPPRAGCTTSCSSSAGTRRRSSFARRGRRDRSILPPPPAWAAAAPHRTLSDSNAANPCSRGSSSSGATGSWRPVLTLSFRSSGSAARSARRHGGIFLPPAALATTKPFRTWSRWSLQTPWGIWSSR</sequence>
<reference evidence="3" key="2">
    <citation type="journal article" date="2008" name="Nucleic Acids Res.">
        <title>The rice annotation project database (RAP-DB): 2008 update.</title>
        <authorList>
            <consortium name="The rice annotation project (RAP)"/>
        </authorList>
    </citation>
    <scope>GENOME REANNOTATION</scope>
    <source>
        <strain evidence="3">cv. Nipponbare</strain>
    </source>
</reference>
<organism evidence="2 3">
    <name type="scientific">Oryza sativa subsp. japonica</name>
    <name type="common">Rice</name>
    <dbReference type="NCBI Taxonomy" id="39947"/>
    <lineage>
        <taxon>Eukaryota</taxon>
        <taxon>Viridiplantae</taxon>
        <taxon>Streptophyta</taxon>
        <taxon>Embryophyta</taxon>
        <taxon>Tracheophyta</taxon>
        <taxon>Spermatophyta</taxon>
        <taxon>Magnoliopsida</taxon>
        <taxon>Liliopsida</taxon>
        <taxon>Poales</taxon>
        <taxon>Poaceae</taxon>
        <taxon>BOP clade</taxon>
        <taxon>Oryzoideae</taxon>
        <taxon>Oryzeae</taxon>
        <taxon>Oryzinae</taxon>
        <taxon>Oryza</taxon>
        <taxon>Oryza sativa</taxon>
    </lineage>
</organism>
<gene>
    <name evidence="2" type="ordered locus">Os03g0599500</name>
</gene>
<feature type="compositionally biased region" description="Basic residues" evidence="1">
    <location>
        <begin position="86"/>
        <end position="98"/>
    </location>
</feature>
<dbReference type="Gramene" id="Os03t0599500-01">
    <property type="protein sequence ID" value="Os03t0599500-01"/>
    <property type="gene ID" value="Os03g0599500"/>
</dbReference>
<evidence type="ECO:0000313" key="3">
    <source>
        <dbReference type="Proteomes" id="UP000000763"/>
    </source>
</evidence>
<reference evidence="2 3" key="1">
    <citation type="journal article" date="2005" name="Nature">
        <title>The map-based sequence of the rice genome.</title>
        <authorList>
            <consortium name="International rice genome sequencing project (IRGSP)"/>
            <person name="Matsumoto T."/>
            <person name="Wu J."/>
            <person name="Kanamori H."/>
            <person name="Katayose Y."/>
            <person name="Fujisawa M."/>
            <person name="Namiki N."/>
            <person name="Mizuno H."/>
            <person name="Yamamoto K."/>
            <person name="Antonio B.A."/>
            <person name="Baba T."/>
            <person name="Sakata K."/>
            <person name="Nagamura Y."/>
            <person name="Aoki H."/>
            <person name="Arikawa K."/>
            <person name="Arita K."/>
            <person name="Bito T."/>
            <person name="Chiden Y."/>
            <person name="Fujitsuka N."/>
            <person name="Fukunaka R."/>
            <person name="Hamada M."/>
            <person name="Harada C."/>
            <person name="Hayashi A."/>
            <person name="Hijishita S."/>
            <person name="Honda M."/>
            <person name="Hosokawa S."/>
            <person name="Ichikawa Y."/>
            <person name="Idonuma A."/>
            <person name="Iijima M."/>
            <person name="Ikeda M."/>
            <person name="Ikeno M."/>
            <person name="Ito K."/>
            <person name="Ito S."/>
            <person name="Ito T."/>
            <person name="Ito Y."/>
            <person name="Ito Y."/>
            <person name="Iwabuchi A."/>
            <person name="Kamiya K."/>
            <person name="Karasawa W."/>
            <person name="Kurita K."/>
            <person name="Katagiri S."/>
            <person name="Kikuta A."/>
            <person name="Kobayashi H."/>
            <person name="Kobayashi N."/>
            <person name="Machita K."/>
            <person name="Maehara T."/>
            <person name="Masukawa M."/>
            <person name="Mizubayashi T."/>
            <person name="Mukai Y."/>
            <person name="Nagasaki H."/>
            <person name="Nagata Y."/>
            <person name="Naito S."/>
            <person name="Nakashima M."/>
            <person name="Nakama Y."/>
            <person name="Nakamichi Y."/>
            <person name="Nakamura M."/>
            <person name="Meguro A."/>
            <person name="Negishi M."/>
            <person name="Ohta I."/>
            <person name="Ohta T."/>
            <person name="Okamoto M."/>
            <person name="Ono N."/>
            <person name="Saji S."/>
            <person name="Sakaguchi M."/>
            <person name="Sakai K."/>
            <person name="Shibata M."/>
            <person name="Shimokawa T."/>
            <person name="Song J."/>
            <person name="Takazaki Y."/>
            <person name="Terasawa K."/>
            <person name="Tsugane M."/>
            <person name="Tsuji K."/>
            <person name="Ueda S."/>
            <person name="Waki K."/>
            <person name="Yamagata H."/>
            <person name="Yamamoto M."/>
            <person name="Yamamoto S."/>
            <person name="Yamane H."/>
            <person name="Yoshiki S."/>
            <person name="Yoshihara R."/>
            <person name="Yukawa K."/>
            <person name="Zhong H."/>
            <person name="Yano M."/>
            <person name="Yuan Q."/>
            <person name="Ouyang S."/>
            <person name="Liu J."/>
            <person name="Jones K.M."/>
            <person name="Gansberger K."/>
            <person name="Moffat K."/>
            <person name="Hill J."/>
            <person name="Bera J."/>
            <person name="Fadrosh D."/>
            <person name="Jin S."/>
            <person name="Johri S."/>
            <person name="Kim M."/>
            <person name="Overton L."/>
            <person name="Reardon M."/>
            <person name="Tsitrin T."/>
            <person name="Vuong H."/>
            <person name="Weaver B."/>
            <person name="Ciecko A."/>
            <person name="Tallon L."/>
            <person name="Jackson J."/>
            <person name="Pai G."/>
            <person name="Aken S.V."/>
            <person name="Utterback T."/>
            <person name="Reidmuller S."/>
            <person name="Feldblyum T."/>
            <person name="Hsiao J."/>
            <person name="Zismann V."/>
            <person name="Iobst S."/>
            <person name="de Vazeille A.R."/>
            <person name="Buell C.R."/>
            <person name="Ying K."/>
            <person name="Li Y."/>
            <person name="Lu T."/>
            <person name="Huang Y."/>
            <person name="Zhao Q."/>
            <person name="Feng Q."/>
            <person name="Zhang L."/>
            <person name="Zhu J."/>
            <person name="Weng Q."/>
            <person name="Mu J."/>
            <person name="Lu Y."/>
            <person name="Fan D."/>
            <person name="Liu Y."/>
            <person name="Guan J."/>
            <person name="Zhang Y."/>
            <person name="Yu S."/>
            <person name="Liu X."/>
            <person name="Zhang Y."/>
            <person name="Hong G."/>
            <person name="Han B."/>
            <person name="Choisne N."/>
            <person name="Demange N."/>
            <person name="Orjeda G."/>
            <person name="Samain S."/>
            <person name="Cattolico L."/>
            <person name="Pelletier E."/>
            <person name="Couloux A."/>
            <person name="Segurens B."/>
            <person name="Wincker P."/>
            <person name="D'Hont A."/>
            <person name="Scarpelli C."/>
            <person name="Weissenbach J."/>
            <person name="Salanoubat M."/>
            <person name="Quetier F."/>
            <person name="Yu Y."/>
            <person name="Kim H.R."/>
            <person name="Rambo T."/>
            <person name="Currie J."/>
            <person name="Collura K."/>
            <person name="Luo M."/>
            <person name="Yang T."/>
            <person name="Ammiraju J.S.S."/>
            <person name="Engler F."/>
            <person name="Soderlund C."/>
            <person name="Wing R.A."/>
            <person name="Palmer L.E."/>
            <person name="de la Bastide M."/>
            <person name="Spiegel L."/>
            <person name="Nascimento L."/>
            <person name="Zutavern T."/>
            <person name="O'Shaughnessy A."/>
            <person name="Dike S."/>
            <person name="Dedhia N."/>
            <person name="Preston R."/>
            <person name="Balija V."/>
            <person name="McCombie W.R."/>
            <person name="Chow T."/>
            <person name="Chen H."/>
            <person name="Chung M."/>
            <person name="Chen C."/>
            <person name="Shaw J."/>
            <person name="Wu H."/>
            <person name="Hsiao K."/>
            <person name="Chao Y."/>
            <person name="Chu M."/>
            <person name="Cheng C."/>
            <person name="Hour A."/>
            <person name="Lee P."/>
            <person name="Lin S."/>
            <person name="Lin Y."/>
            <person name="Liou J."/>
            <person name="Liu S."/>
            <person name="Hsing Y."/>
            <person name="Raghuvanshi S."/>
            <person name="Mohanty A."/>
            <person name="Bharti A.K."/>
            <person name="Gaur A."/>
            <person name="Gupta V."/>
            <person name="Kumar D."/>
            <person name="Ravi V."/>
            <person name="Vij S."/>
            <person name="Kapur A."/>
            <person name="Khurana P."/>
            <person name="Khurana P."/>
            <person name="Khurana J.P."/>
            <person name="Tyagi A.K."/>
            <person name="Gaikwad K."/>
            <person name="Singh A."/>
            <person name="Dalal V."/>
            <person name="Srivastava S."/>
            <person name="Dixit A."/>
            <person name="Pal A.K."/>
            <person name="Ghazi I.A."/>
            <person name="Yadav M."/>
            <person name="Pandit A."/>
            <person name="Bhargava A."/>
            <person name="Sureshbabu K."/>
            <person name="Batra K."/>
            <person name="Sharma T.R."/>
            <person name="Mohapatra T."/>
            <person name="Singh N.K."/>
            <person name="Messing J."/>
            <person name="Nelson A.B."/>
            <person name="Fuks G."/>
            <person name="Kavchok S."/>
            <person name="Keizer G."/>
            <person name="Linton E."/>
            <person name="Llaca V."/>
            <person name="Song R."/>
            <person name="Tanyolac B."/>
            <person name="Young S."/>
            <person name="Ho-Il K."/>
            <person name="Hahn J.H."/>
            <person name="Sangsakoo G."/>
            <person name="Vanavichit A."/>
            <person name="de Mattos Luiz.A.T."/>
            <person name="Zimmer P.D."/>
            <person name="Malone G."/>
            <person name="Dellagostin O."/>
            <person name="de Oliveira A.C."/>
            <person name="Bevan M."/>
            <person name="Bancroft I."/>
            <person name="Minx P."/>
            <person name="Cordum H."/>
            <person name="Wilson R."/>
            <person name="Cheng Z."/>
            <person name="Jin W."/>
            <person name="Jiang J."/>
            <person name="Leong S.A."/>
            <person name="Iwama H."/>
            <person name="Gojobori T."/>
            <person name="Itoh T."/>
            <person name="Niimura Y."/>
            <person name="Fujii Y."/>
            <person name="Habara T."/>
            <person name="Sakai H."/>
            <person name="Sato Y."/>
            <person name="Wilson G."/>
            <person name="Kumar K."/>
            <person name="McCouch S."/>
            <person name="Juretic N."/>
            <person name="Hoen D."/>
            <person name="Wright S."/>
            <person name="Bruskiewich R."/>
            <person name="Bureau T."/>
            <person name="Miyao A."/>
            <person name="Hirochika H."/>
            <person name="Nishikawa T."/>
            <person name="Kadowaki K."/>
            <person name="Sugiura M."/>
            <person name="Burr B."/>
            <person name="Sasaki T."/>
        </authorList>
    </citation>
    <scope>NUCLEOTIDE SEQUENCE [LARGE SCALE GENOMIC DNA]</scope>
    <source>
        <strain evidence="3">cv. Nipponbare</strain>
    </source>
</reference>
<accession>A0A0P0W0K5</accession>
<dbReference type="AlphaFoldDB" id="A0A0P0W0K5"/>
<feature type="compositionally biased region" description="Low complexity" evidence="1">
    <location>
        <begin position="128"/>
        <end position="138"/>
    </location>
</feature>
<dbReference type="Proteomes" id="UP000000763">
    <property type="component" value="Chromosome 3"/>
</dbReference>
<proteinExistence type="predicted"/>
<dbReference type="KEGG" id="dosa:Os03g0599500"/>
<feature type="compositionally biased region" description="Low complexity" evidence="1">
    <location>
        <begin position="74"/>
        <end position="85"/>
    </location>
</feature>
<evidence type="ECO:0000256" key="1">
    <source>
        <dbReference type="SAM" id="MobiDB-lite"/>
    </source>
</evidence>